<organism evidence="1 2">
    <name type="scientific">Peptoniphilus hominis</name>
    <name type="common">ex Hitch et al. 2025</name>
    <dbReference type="NCBI Taxonomy" id="3133174"/>
    <lineage>
        <taxon>Bacteria</taxon>
        <taxon>Bacillati</taxon>
        <taxon>Bacillota</taxon>
        <taxon>Tissierellia</taxon>
        <taxon>Tissierellales</taxon>
        <taxon>Peptoniphilaceae</taxon>
        <taxon>Peptoniphilus</taxon>
    </lineage>
</organism>
<proteinExistence type="predicted"/>
<protein>
    <submittedName>
        <fullName evidence="1">Uncharacterized protein</fullName>
    </submittedName>
</protein>
<evidence type="ECO:0000313" key="2">
    <source>
        <dbReference type="Proteomes" id="UP001447979"/>
    </source>
</evidence>
<name>A0ABV1CBH9_9FIRM</name>
<accession>A0ABV1CBH9</accession>
<reference evidence="1 2" key="1">
    <citation type="submission" date="2024-03" db="EMBL/GenBank/DDBJ databases">
        <title>Human intestinal bacterial collection.</title>
        <authorList>
            <person name="Pauvert C."/>
            <person name="Hitch T.C.A."/>
            <person name="Clavel T."/>
        </authorList>
    </citation>
    <scope>NUCLEOTIDE SEQUENCE [LARGE SCALE GENOMIC DNA]</scope>
    <source>
        <strain evidence="1 2">CLA-SR-H025</strain>
    </source>
</reference>
<sequence>MKKNLNEVLTMVAEEQWQELYNNLGWTYMEAILNQDGSIEYRIEDNLSDDEEEIVAILPLKPSYWADTLTDWDLYDEANNTVNTDADQEKINEFIEEVLKDAFVER</sequence>
<dbReference type="RefSeq" id="WP_349169850.1">
    <property type="nucleotide sequence ID" value="NZ_JBBMFO010000001.1"/>
</dbReference>
<keyword evidence="2" id="KW-1185">Reference proteome</keyword>
<comment type="caution">
    <text evidence="1">The sequence shown here is derived from an EMBL/GenBank/DDBJ whole genome shotgun (WGS) entry which is preliminary data.</text>
</comment>
<dbReference type="Proteomes" id="UP001447979">
    <property type="component" value="Unassembled WGS sequence"/>
</dbReference>
<evidence type="ECO:0000313" key="1">
    <source>
        <dbReference type="EMBL" id="MEQ2400175.1"/>
    </source>
</evidence>
<gene>
    <name evidence="1" type="ORF">WMO19_01000</name>
</gene>
<dbReference type="EMBL" id="JBBMFO010000001">
    <property type="protein sequence ID" value="MEQ2400175.1"/>
    <property type="molecule type" value="Genomic_DNA"/>
</dbReference>